<keyword evidence="6 7" id="KW-0472">Membrane</keyword>
<evidence type="ECO:0000259" key="8">
    <source>
        <dbReference type="PROSITE" id="PS50928"/>
    </source>
</evidence>
<proteinExistence type="predicted"/>
<keyword evidence="4 7" id="KW-0812">Transmembrane</keyword>
<dbReference type="SUPFAM" id="SSF161098">
    <property type="entry name" value="MetI-like"/>
    <property type="match status" value="1"/>
</dbReference>
<feature type="transmembrane region" description="Helical" evidence="7">
    <location>
        <begin position="281"/>
        <end position="307"/>
    </location>
</feature>
<dbReference type="PANTHER" id="PTHR43163">
    <property type="entry name" value="DIPEPTIDE TRANSPORT SYSTEM PERMEASE PROTEIN DPPB-RELATED"/>
    <property type="match status" value="1"/>
</dbReference>
<dbReference type="AlphaFoldDB" id="A0A3B0R3I2"/>
<feature type="transmembrane region" description="Helical" evidence="7">
    <location>
        <begin position="134"/>
        <end position="157"/>
    </location>
</feature>
<name>A0A3B0R3I2_9ZZZZ</name>
<dbReference type="GO" id="GO:0005886">
    <property type="term" value="C:plasma membrane"/>
    <property type="evidence" value="ECO:0007669"/>
    <property type="project" value="UniProtKB-SubCell"/>
</dbReference>
<evidence type="ECO:0000256" key="5">
    <source>
        <dbReference type="ARBA" id="ARBA00022989"/>
    </source>
</evidence>
<keyword evidence="5 7" id="KW-1133">Transmembrane helix</keyword>
<feature type="transmembrane region" description="Helical" evidence="7">
    <location>
        <begin position="99"/>
        <end position="122"/>
    </location>
</feature>
<evidence type="ECO:0000313" key="9">
    <source>
        <dbReference type="EMBL" id="VAV86751.1"/>
    </source>
</evidence>
<sequence length="315" mass="33839">MQRMVIQRILIGLVTLWVVSVLVFVMTSLLPGDVAAIVLGQSATPETLAAYRAANGLDQPLIIQYFSWLANMVTGDLGVSKAGGAQISDLISGRFGNTMFLAGLVAIIAIPISIGLGLMAAMYPGTWIDRSLTFGTLALISVPDFFIATFAVLILAVQLGWLPSVANVAAENTFWEMARGIAMPLIVLVIVVSAQMIRMTRAGILNVMNSPYIEMAILKGVKKKRIILRHAFFNTIGPIVNVIALNLAYLISGVVIVETIFSFPGLAKLMIDGVQTRDLPLVQATAMIFCGTYVILIILADVAAILANPRLRNPK</sequence>
<evidence type="ECO:0000256" key="1">
    <source>
        <dbReference type="ARBA" id="ARBA00004651"/>
    </source>
</evidence>
<feature type="domain" description="ABC transmembrane type-1" evidence="8">
    <location>
        <begin position="95"/>
        <end position="300"/>
    </location>
</feature>
<keyword evidence="3" id="KW-1003">Cell membrane</keyword>
<dbReference type="EMBL" id="UOEC01000014">
    <property type="protein sequence ID" value="VAV86751.1"/>
    <property type="molecule type" value="Genomic_DNA"/>
</dbReference>
<evidence type="ECO:0000256" key="3">
    <source>
        <dbReference type="ARBA" id="ARBA00022475"/>
    </source>
</evidence>
<dbReference type="Pfam" id="PF00528">
    <property type="entry name" value="BPD_transp_1"/>
    <property type="match status" value="1"/>
</dbReference>
<feature type="transmembrane region" description="Helical" evidence="7">
    <location>
        <begin position="232"/>
        <end position="261"/>
    </location>
</feature>
<evidence type="ECO:0000256" key="2">
    <source>
        <dbReference type="ARBA" id="ARBA00022448"/>
    </source>
</evidence>
<evidence type="ECO:0000256" key="7">
    <source>
        <dbReference type="SAM" id="Phobius"/>
    </source>
</evidence>
<comment type="subcellular location">
    <subcellularLocation>
        <location evidence="1">Cell membrane</location>
        <topology evidence="1">Multi-pass membrane protein</topology>
    </subcellularLocation>
</comment>
<dbReference type="GO" id="GO:0055085">
    <property type="term" value="P:transmembrane transport"/>
    <property type="evidence" value="ECO:0007669"/>
    <property type="project" value="InterPro"/>
</dbReference>
<feature type="transmembrane region" description="Helical" evidence="7">
    <location>
        <begin position="177"/>
        <end position="197"/>
    </location>
</feature>
<dbReference type="PANTHER" id="PTHR43163:SF3">
    <property type="entry name" value="PEPTIDE ABC TRANSPORTER PERMEASE PROTEIN"/>
    <property type="match status" value="1"/>
</dbReference>
<accession>A0A3B0R3I2</accession>
<dbReference type="CDD" id="cd06261">
    <property type="entry name" value="TM_PBP2"/>
    <property type="match status" value="1"/>
</dbReference>
<dbReference type="Gene3D" id="1.10.3720.10">
    <property type="entry name" value="MetI-like"/>
    <property type="match status" value="1"/>
</dbReference>
<evidence type="ECO:0000256" key="4">
    <source>
        <dbReference type="ARBA" id="ARBA00022692"/>
    </source>
</evidence>
<protein>
    <submittedName>
        <fullName evidence="9">ABC transporter, permease protein 1 (Cluster 5, nickel/peptides/opines)</fullName>
    </submittedName>
</protein>
<reference evidence="9" key="1">
    <citation type="submission" date="2018-06" db="EMBL/GenBank/DDBJ databases">
        <authorList>
            <person name="Zhirakovskaya E."/>
        </authorList>
    </citation>
    <scope>NUCLEOTIDE SEQUENCE</scope>
</reference>
<dbReference type="Pfam" id="PF19300">
    <property type="entry name" value="BPD_transp_1_N"/>
    <property type="match status" value="1"/>
</dbReference>
<feature type="transmembrane region" description="Helical" evidence="7">
    <location>
        <begin position="9"/>
        <end position="30"/>
    </location>
</feature>
<evidence type="ECO:0000256" key="6">
    <source>
        <dbReference type="ARBA" id="ARBA00023136"/>
    </source>
</evidence>
<organism evidence="9">
    <name type="scientific">hydrothermal vent metagenome</name>
    <dbReference type="NCBI Taxonomy" id="652676"/>
    <lineage>
        <taxon>unclassified sequences</taxon>
        <taxon>metagenomes</taxon>
        <taxon>ecological metagenomes</taxon>
    </lineage>
</organism>
<dbReference type="InterPro" id="IPR045621">
    <property type="entry name" value="BPD_transp_1_N"/>
</dbReference>
<dbReference type="PROSITE" id="PS50928">
    <property type="entry name" value="ABC_TM1"/>
    <property type="match status" value="1"/>
</dbReference>
<dbReference type="InterPro" id="IPR000515">
    <property type="entry name" value="MetI-like"/>
</dbReference>
<gene>
    <name evidence="9" type="ORF">MNBD_ALPHA08-429</name>
</gene>
<keyword evidence="2" id="KW-0813">Transport</keyword>
<dbReference type="InterPro" id="IPR035906">
    <property type="entry name" value="MetI-like_sf"/>
</dbReference>